<evidence type="ECO:0000313" key="4">
    <source>
        <dbReference type="Proteomes" id="UP000464718"/>
    </source>
</evidence>
<proteinExistence type="predicted"/>
<reference evidence="2" key="1">
    <citation type="journal article" date="2018" name="Genome Biol.">
        <title>SKESA: strategic k-mer extension for scrupulous assemblies.</title>
        <authorList>
            <person name="Souvorov A."/>
            <person name="Agarwala R."/>
            <person name="Lipman D.J."/>
        </authorList>
    </citation>
    <scope>NUCLEOTIDE SEQUENCE</scope>
    <source>
        <strain evidence="2">1930</strain>
    </source>
</reference>
<accession>A0A7Z2RKV2</accession>
<feature type="chain" id="PRO_5042755365" evidence="1">
    <location>
        <begin position="31"/>
        <end position="136"/>
    </location>
</feature>
<name>A0A7Z2RKV2_VIBPH</name>
<evidence type="ECO:0000313" key="2">
    <source>
        <dbReference type="EMBL" id="HAS6679022.1"/>
    </source>
</evidence>
<dbReference type="Proteomes" id="UP000464718">
    <property type="component" value="Chromosome i"/>
</dbReference>
<organism evidence="2">
    <name type="scientific">Vibrio parahaemolyticus</name>
    <dbReference type="NCBI Taxonomy" id="670"/>
    <lineage>
        <taxon>Bacteria</taxon>
        <taxon>Pseudomonadati</taxon>
        <taxon>Pseudomonadota</taxon>
        <taxon>Gammaproteobacteria</taxon>
        <taxon>Vibrionales</taxon>
        <taxon>Vibrionaceae</taxon>
        <taxon>Vibrio</taxon>
    </lineage>
</organism>
<gene>
    <name evidence="3" type="ORF">EHC69_07120</name>
    <name evidence="2" type="ORF">I7278_19670</name>
</gene>
<protein>
    <submittedName>
        <fullName evidence="2">Uncharacterized protein</fullName>
    </submittedName>
</protein>
<dbReference type="EMBL" id="DACQKT010000011">
    <property type="protein sequence ID" value="HAS6679022.1"/>
    <property type="molecule type" value="Genomic_DNA"/>
</dbReference>
<dbReference type="EMBL" id="CP034298">
    <property type="protein sequence ID" value="QHH09160.1"/>
    <property type="molecule type" value="Genomic_DNA"/>
</dbReference>
<keyword evidence="1" id="KW-0732">Signal</keyword>
<dbReference type="Proteomes" id="UP000856022">
    <property type="component" value="Unassembled WGS sequence"/>
</dbReference>
<dbReference type="AlphaFoldDB" id="A0A7Z2RKV2"/>
<reference evidence="2" key="3">
    <citation type="submission" date="2019-12" db="EMBL/GenBank/DDBJ databases">
        <authorList>
            <consortium name="NCBI Pathogen Detection Project"/>
        </authorList>
    </citation>
    <scope>NUCLEOTIDE SEQUENCE</scope>
    <source>
        <strain evidence="2">1930</strain>
    </source>
</reference>
<sequence length="136" mass="14838">MLRSTRSRRATAIRLCACLGLTLPILGCEAMSREPVEALSTKTTPEAVTEVQAAIAQIQGTPAPRIASNVFESSPYLLIEKGRVKGKDNVLLDGSYTDFPDQYTLQIRGTTCGLFYAKTDQFVPLTALNCEPVTKR</sequence>
<reference evidence="3 4" key="2">
    <citation type="submission" date="2018-12" db="EMBL/GenBank/DDBJ databases">
        <title>Genomic insights into the evolutionary origins and pathogenicity of five Vibrio parahaemolyticus strains isolated from the shrimp with acute hepatopancreatic necrosis disease (AHPND).</title>
        <authorList>
            <person name="Yang Q."/>
            <person name="Dong X."/>
            <person name="Xie G."/>
            <person name="Fu S."/>
            <person name="Zou P."/>
            <person name="Sun J."/>
            <person name="Wang Y."/>
            <person name="Huang J."/>
        </authorList>
    </citation>
    <scope>NUCLEOTIDE SEQUENCE [LARGE SCALE GENOMIC DNA]</scope>
    <source>
        <strain evidence="3 4">20160303005-1</strain>
    </source>
</reference>
<evidence type="ECO:0000313" key="3">
    <source>
        <dbReference type="EMBL" id="QHH09160.1"/>
    </source>
</evidence>
<evidence type="ECO:0000256" key="1">
    <source>
        <dbReference type="SAM" id="SignalP"/>
    </source>
</evidence>
<feature type="signal peptide" evidence="1">
    <location>
        <begin position="1"/>
        <end position="30"/>
    </location>
</feature>